<evidence type="ECO:0000256" key="11">
    <source>
        <dbReference type="RuleBase" id="RU363047"/>
    </source>
</evidence>
<keyword evidence="14" id="KW-1185">Reference proteome</keyword>
<dbReference type="FunFam" id="1.20.1070.10:FF:000015">
    <property type="entry name" value="Olfactory receptor"/>
    <property type="match status" value="1"/>
</dbReference>
<dbReference type="Gene3D" id="1.20.1070.10">
    <property type="entry name" value="Rhodopsin 7-helix transmembrane proteins"/>
    <property type="match status" value="1"/>
</dbReference>
<dbReference type="Pfam" id="PF13853">
    <property type="entry name" value="7tm_4"/>
    <property type="match status" value="1"/>
</dbReference>
<feature type="transmembrane region" description="Helical" evidence="11">
    <location>
        <begin position="58"/>
        <end position="76"/>
    </location>
</feature>
<evidence type="ECO:0000256" key="2">
    <source>
        <dbReference type="ARBA" id="ARBA00022475"/>
    </source>
</evidence>
<keyword evidence="11" id="KW-0716">Sensory transduction</keyword>
<keyword evidence="6 10" id="KW-0297">G-protein coupled receptor</keyword>
<dbReference type="EMBL" id="WNTK01000959">
    <property type="protein sequence ID" value="KAG9468266.1"/>
    <property type="molecule type" value="Genomic_DNA"/>
</dbReference>
<feature type="transmembrane region" description="Helical" evidence="11">
    <location>
        <begin position="139"/>
        <end position="160"/>
    </location>
</feature>
<evidence type="ECO:0000256" key="8">
    <source>
        <dbReference type="ARBA" id="ARBA00023170"/>
    </source>
</evidence>
<dbReference type="InterPro" id="IPR017452">
    <property type="entry name" value="GPCR_Rhodpsn_7TM"/>
</dbReference>
<dbReference type="InterPro" id="IPR000276">
    <property type="entry name" value="GPCR_Rhodpsn"/>
</dbReference>
<reference evidence="13" key="1">
    <citation type="thesis" date="2020" institute="ProQuest LLC" country="789 East Eisenhower Parkway, Ann Arbor, MI, USA">
        <title>Comparative Genomics and Chromosome Evolution.</title>
        <authorList>
            <person name="Mudd A.B."/>
        </authorList>
    </citation>
    <scope>NUCLEOTIDE SEQUENCE</scope>
    <source>
        <strain evidence="13">HN-11 Male</strain>
        <tissue evidence="13">Kidney and liver</tissue>
    </source>
</reference>
<feature type="transmembrane region" description="Helical" evidence="11">
    <location>
        <begin position="235"/>
        <end position="259"/>
    </location>
</feature>
<protein>
    <recommendedName>
        <fullName evidence="11">Olfactory receptor</fullName>
    </recommendedName>
</protein>
<evidence type="ECO:0000256" key="6">
    <source>
        <dbReference type="ARBA" id="ARBA00023040"/>
    </source>
</evidence>
<comment type="subcellular location">
    <subcellularLocation>
        <location evidence="1 11">Cell membrane</location>
        <topology evidence="1 11">Multi-pass membrane protein</topology>
    </subcellularLocation>
</comment>
<organism evidence="13 14">
    <name type="scientific">Eleutherodactylus coqui</name>
    <name type="common">Puerto Rican coqui</name>
    <dbReference type="NCBI Taxonomy" id="57060"/>
    <lineage>
        <taxon>Eukaryota</taxon>
        <taxon>Metazoa</taxon>
        <taxon>Chordata</taxon>
        <taxon>Craniata</taxon>
        <taxon>Vertebrata</taxon>
        <taxon>Euteleostomi</taxon>
        <taxon>Amphibia</taxon>
        <taxon>Batrachia</taxon>
        <taxon>Anura</taxon>
        <taxon>Neobatrachia</taxon>
        <taxon>Hyloidea</taxon>
        <taxon>Eleutherodactylidae</taxon>
        <taxon>Eleutherodactylinae</taxon>
        <taxon>Eleutherodactylus</taxon>
        <taxon>Eleutherodactylus</taxon>
    </lineage>
</organism>
<evidence type="ECO:0000256" key="9">
    <source>
        <dbReference type="ARBA" id="ARBA00023224"/>
    </source>
</evidence>
<dbReference type="GO" id="GO:0004930">
    <property type="term" value="F:G protein-coupled receptor activity"/>
    <property type="evidence" value="ECO:0007669"/>
    <property type="project" value="UniProtKB-KW"/>
</dbReference>
<evidence type="ECO:0000313" key="14">
    <source>
        <dbReference type="Proteomes" id="UP000770717"/>
    </source>
</evidence>
<evidence type="ECO:0000256" key="3">
    <source>
        <dbReference type="ARBA" id="ARBA00022692"/>
    </source>
</evidence>
<dbReference type="Proteomes" id="UP000770717">
    <property type="component" value="Unassembled WGS sequence"/>
</dbReference>
<dbReference type="CDD" id="cd13954">
    <property type="entry name" value="7tmA_OR"/>
    <property type="match status" value="1"/>
</dbReference>
<feature type="transmembrane region" description="Helical" evidence="11">
    <location>
        <begin position="192"/>
        <end position="214"/>
    </location>
</feature>
<feature type="domain" description="G-protein coupled receptors family 1 profile" evidence="12">
    <location>
        <begin position="39"/>
        <end position="288"/>
    </location>
</feature>
<comment type="caution">
    <text evidence="13">The sequence shown here is derived from an EMBL/GenBank/DDBJ whole genome shotgun (WGS) entry which is preliminary data.</text>
</comment>
<evidence type="ECO:0000313" key="13">
    <source>
        <dbReference type="EMBL" id="KAG9468266.1"/>
    </source>
</evidence>
<dbReference type="GO" id="GO:0004984">
    <property type="term" value="F:olfactory receptor activity"/>
    <property type="evidence" value="ECO:0007669"/>
    <property type="project" value="InterPro"/>
</dbReference>
<dbReference type="SUPFAM" id="SSF81321">
    <property type="entry name" value="Family A G protein-coupled receptor-like"/>
    <property type="match status" value="1"/>
</dbReference>
<sequence length="317" mass="36259">MKNQTTITSVLLMSLSDDLKTIYVLFSIFLLIYLMTYLSNSLIILLVATCTHLHTPMYFFLGNLAFLDMSYSSVTAPRMLFNFKTQDWSISFPECIAQMFFIIYFGSSEVFLLTSMSYDRYIAICRPLHYSQVMSWGKCIQLVSLVWSSALIAPTIYTLFLKRLTFCGPNFIQNFFCDLPHLFQISCTDTTINVLLLAIAGNVICFITFAATFYSYLKIFSTVLKIRTSDGKRKAFSTCTSHLIVVFIFYVSITFIYFVPNTSNLLKLNQVVTVIYTLITPLLNPLIYSLRSKDLKAALQKTLHMHVPNPESRRGCT</sequence>
<dbReference type="AlphaFoldDB" id="A0A8J6EFT8"/>
<gene>
    <name evidence="13" type="ORF">GDO78_023117</name>
</gene>
<dbReference type="PRINTS" id="PR00245">
    <property type="entry name" value="OLFACTORYR"/>
</dbReference>
<feature type="transmembrane region" description="Helical" evidence="11">
    <location>
        <begin position="96"/>
        <end position="118"/>
    </location>
</feature>
<evidence type="ECO:0000256" key="1">
    <source>
        <dbReference type="ARBA" id="ARBA00004651"/>
    </source>
</evidence>
<dbReference type="InterPro" id="IPR050516">
    <property type="entry name" value="Olfactory_GPCR"/>
</dbReference>
<keyword evidence="5 11" id="KW-1133">Transmembrane helix</keyword>
<keyword evidence="4 11" id="KW-0552">Olfaction</keyword>
<name>A0A8J6EFT8_ELECQ</name>
<dbReference type="InterPro" id="IPR000725">
    <property type="entry name" value="Olfact_rcpt"/>
</dbReference>
<keyword evidence="3 10" id="KW-0812">Transmembrane</keyword>
<dbReference type="PROSITE" id="PS00237">
    <property type="entry name" value="G_PROTEIN_RECEP_F1_1"/>
    <property type="match status" value="1"/>
</dbReference>
<keyword evidence="9 10" id="KW-0807">Transducer</keyword>
<keyword evidence="2 11" id="KW-1003">Cell membrane</keyword>
<dbReference type="PROSITE" id="PS50262">
    <property type="entry name" value="G_PROTEIN_RECEP_F1_2"/>
    <property type="match status" value="1"/>
</dbReference>
<keyword evidence="8 10" id="KW-0675">Receptor</keyword>
<comment type="similarity">
    <text evidence="10">Belongs to the G-protein coupled receptor 1 family.</text>
</comment>
<accession>A0A8J6EFT8</accession>
<evidence type="ECO:0000256" key="5">
    <source>
        <dbReference type="ARBA" id="ARBA00022989"/>
    </source>
</evidence>
<keyword evidence="7 11" id="KW-0472">Membrane</keyword>
<evidence type="ECO:0000259" key="12">
    <source>
        <dbReference type="PROSITE" id="PS50262"/>
    </source>
</evidence>
<evidence type="ECO:0000256" key="10">
    <source>
        <dbReference type="RuleBase" id="RU000688"/>
    </source>
</evidence>
<dbReference type="GO" id="GO:0005886">
    <property type="term" value="C:plasma membrane"/>
    <property type="evidence" value="ECO:0007669"/>
    <property type="project" value="UniProtKB-SubCell"/>
</dbReference>
<dbReference type="OrthoDB" id="6147321at2759"/>
<proteinExistence type="inferred from homology"/>
<evidence type="ECO:0000256" key="7">
    <source>
        <dbReference type="ARBA" id="ARBA00023136"/>
    </source>
</evidence>
<dbReference type="PANTHER" id="PTHR26452">
    <property type="entry name" value="OLFACTORY RECEPTOR"/>
    <property type="match status" value="1"/>
</dbReference>
<dbReference type="PRINTS" id="PR00237">
    <property type="entry name" value="GPCRRHODOPSN"/>
</dbReference>
<evidence type="ECO:0000256" key="4">
    <source>
        <dbReference type="ARBA" id="ARBA00022725"/>
    </source>
</evidence>
<feature type="transmembrane region" description="Helical" evidence="11">
    <location>
        <begin position="271"/>
        <end position="290"/>
    </location>
</feature>
<feature type="transmembrane region" description="Helical" evidence="11">
    <location>
        <begin position="22"/>
        <end position="46"/>
    </location>
</feature>